<gene>
    <name evidence="4" type="ORF">GCM10023322_48780</name>
</gene>
<dbReference type="Gene3D" id="3.30.365.10">
    <property type="entry name" value="Aldehyde oxidase/xanthine dehydrogenase, molybdopterin binding domain"/>
    <property type="match status" value="4"/>
</dbReference>
<dbReference type="InterPro" id="IPR046867">
    <property type="entry name" value="AldOxase/xan_DH_MoCoBD2"/>
</dbReference>
<keyword evidence="5" id="KW-1185">Reference proteome</keyword>
<evidence type="ECO:0000259" key="2">
    <source>
        <dbReference type="Pfam" id="PF02738"/>
    </source>
</evidence>
<evidence type="ECO:0000313" key="5">
    <source>
        <dbReference type="Proteomes" id="UP001501570"/>
    </source>
</evidence>
<feature type="region of interest" description="Disordered" evidence="1">
    <location>
        <begin position="159"/>
        <end position="189"/>
    </location>
</feature>
<name>A0ABP9S7E9_9ACTN</name>
<protein>
    <submittedName>
        <fullName evidence="4">Xanthine dehydrogenase family protein molybdopterin-binding subunit</fullName>
    </submittedName>
</protein>
<dbReference type="Pfam" id="PF20256">
    <property type="entry name" value="MoCoBD_2"/>
    <property type="match status" value="2"/>
</dbReference>
<dbReference type="InterPro" id="IPR012368">
    <property type="entry name" value="OxRdtase_Mopterin-bd_su_IorB"/>
</dbReference>
<dbReference type="EMBL" id="BAABJQ010000015">
    <property type="protein sequence ID" value="GAA5191420.1"/>
    <property type="molecule type" value="Genomic_DNA"/>
</dbReference>
<dbReference type="SUPFAM" id="SSF54665">
    <property type="entry name" value="CO dehydrogenase molybdoprotein N-domain-like"/>
    <property type="match status" value="1"/>
</dbReference>
<dbReference type="SUPFAM" id="SSF56003">
    <property type="entry name" value="Molybdenum cofactor-binding domain"/>
    <property type="match status" value="2"/>
</dbReference>
<dbReference type="PANTHER" id="PTHR47495">
    <property type="entry name" value="ALDEHYDE DEHYDROGENASE"/>
    <property type="match status" value="1"/>
</dbReference>
<dbReference type="InterPro" id="IPR006311">
    <property type="entry name" value="TAT_signal"/>
</dbReference>
<proteinExistence type="predicted"/>
<dbReference type="RefSeq" id="WP_345633172.1">
    <property type="nucleotide sequence ID" value="NZ_BAABJQ010000015.1"/>
</dbReference>
<sequence length="776" mass="82311">MSIKEGPGTLSRRGLLKAGGALVVMSAAVPVALRASVAQAAATGMPFPTPVLTDLSTWLTVQANGSVTWRTGHVELGQGNRTALAQMVAEELDVAFDAVTLVMGDTSITPDQGVTAASSTIARAGVQARLIAAEARATLLSLASKRLRVPASELTVEDGVVRVRQDPKDHGSKGHGSKGHGSKGDSSKKVSYGQLVHGKALTAVTPIVINGQSTTVGATPKPFTEYKLVGKSIPRVDIVDKVSQKTTFVQDVTVPHMLHARVIHPKGIGSTVVSVGELPAGSNAQVVRLGNLVAVVAKQEWDAIKGAANLPVTWSDWNGLPTTENWPATMRATPANVMTHASQGDFDGAFGSAANAMQTTYQTPFENHGMIGPSCAVADVRSDGRVTVWSATQYPQGLRNGIAQMLNASVEQVEVLWFDGAGCYGRLCSNYDDAASEAVFLSRELGKPVRVQWSRQDEHIWEPHGPGTLHDMAAGFDESGNIVAWKHEAFMAPNNDSTLLGPILVGVQMSSTRMPVGSWTGPDLYQFPNLLELVHQMPELGAGTSPYPFGIRTTFLRSPGQYQITFAQESFVDEIAARIGQDPLEFRLRHLVDPRAIAVLQAAAKAGKWESRPSPKPDASTSNGTVTGQGISLVLRDGTYAAGVVKLQVTPATGQVLLTEVTVAQDQGQIINPRAIEHQISSCIIQTASRVLHEEVKFDTANVTSTDWSSYPLLRMDETPTINTVLVPNPQIAPSGVGEPAVNVMPSAISSAVFDATGVRLRTIPFTPDVVKAALG</sequence>
<accession>A0ABP9S7E9</accession>
<feature type="domain" description="Aldehyde oxidase/xanthine dehydrogenase first molybdopterin binding" evidence="2">
    <location>
        <begin position="333"/>
        <end position="490"/>
    </location>
</feature>
<organism evidence="4 5">
    <name type="scientific">Rugosimonospora acidiphila</name>
    <dbReference type="NCBI Taxonomy" id="556531"/>
    <lineage>
        <taxon>Bacteria</taxon>
        <taxon>Bacillati</taxon>
        <taxon>Actinomycetota</taxon>
        <taxon>Actinomycetes</taxon>
        <taxon>Micromonosporales</taxon>
        <taxon>Micromonosporaceae</taxon>
        <taxon>Rugosimonospora</taxon>
    </lineage>
</organism>
<dbReference type="PIRSF" id="PIRSF036389">
    <property type="entry name" value="IOR_B"/>
    <property type="match status" value="1"/>
</dbReference>
<reference evidence="5" key="1">
    <citation type="journal article" date="2019" name="Int. J. Syst. Evol. Microbiol.">
        <title>The Global Catalogue of Microorganisms (GCM) 10K type strain sequencing project: providing services to taxonomists for standard genome sequencing and annotation.</title>
        <authorList>
            <consortium name="The Broad Institute Genomics Platform"/>
            <consortium name="The Broad Institute Genome Sequencing Center for Infectious Disease"/>
            <person name="Wu L."/>
            <person name="Ma J."/>
        </authorList>
    </citation>
    <scope>NUCLEOTIDE SEQUENCE [LARGE SCALE GENOMIC DNA]</scope>
    <source>
        <strain evidence="5">JCM 18304</strain>
    </source>
</reference>
<dbReference type="InterPro" id="IPR008274">
    <property type="entry name" value="AldOxase/xan_DH_MoCoBD1"/>
</dbReference>
<comment type="caution">
    <text evidence="4">The sequence shown here is derived from an EMBL/GenBank/DDBJ whole genome shotgun (WGS) entry which is preliminary data.</text>
</comment>
<dbReference type="Pfam" id="PF02738">
    <property type="entry name" value="MoCoBD_1"/>
    <property type="match status" value="1"/>
</dbReference>
<dbReference type="InterPro" id="IPR036856">
    <property type="entry name" value="Ald_Oxase/Xan_DH_a/b_sf"/>
</dbReference>
<dbReference type="InterPro" id="IPR037165">
    <property type="entry name" value="AldOxase/xan_DH_Mopterin-bd_sf"/>
</dbReference>
<dbReference type="PROSITE" id="PS51318">
    <property type="entry name" value="TAT"/>
    <property type="match status" value="1"/>
</dbReference>
<evidence type="ECO:0000259" key="3">
    <source>
        <dbReference type="Pfam" id="PF20256"/>
    </source>
</evidence>
<feature type="compositionally biased region" description="Basic and acidic residues" evidence="1">
    <location>
        <begin position="159"/>
        <end position="172"/>
    </location>
</feature>
<dbReference type="Proteomes" id="UP001501570">
    <property type="component" value="Unassembled WGS sequence"/>
</dbReference>
<dbReference type="InterPro" id="IPR052516">
    <property type="entry name" value="N-heterocyclic_Hydroxylase"/>
</dbReference>
<dbReference type="PANTHER" id="PTHR47495:SF1">
    <property type="entry name" value="BLL3820 PROTEIN"/>
    <property type="match status" value="1"/>
</dbReference>
<dbReference type="Gene3D" id="3.90.1170.50">
    <property type="entry name" value="Aldehyde oxidase/xanthine dehydrogenase, a/b hammerhead"/>
    <property type="match status" value="1"/>
</dbReference>
<feature type="domain" description="Aldehyde oxidase/xanthine dehydrogenase second molybdopterin binding" evidence="3">
    <location>
        <begin position="639"/>
        <end position="720"/>
    </location>
</feature>
<evidence type="ECO:0000313" key="4">
    <source>
        <dbReference type="EMBL" id="GAA5191420.1"/>
    </source>
</evidence>
<feature type="domain" description="Aldehyde oxidase/xanthine dehydrogenase second molybdopterin binding" evidence="3">
    <location>
        <begin position="55"/>
        <end position="167"/>
    </location>
</feature>
<evidence type="ECO:0000256" key="1">
    <source>
        <dbReference type="SAM" id="MobiDB-lite"/>
    </source>
</evidence>